<evidence type="ECO:0000256" key="4">
    <source>
        <dbReference type="ARBA" id="ARBA00022982"/>
    </source>
</evidence>
<accession>A0A369V3J3</accession>
<dbReference type="RefSeq" id="WP_114530508.1">
    <property type="nucleotide sequence ID" value="NZ_JBEZHW010000005.1"/>
</dbReference>
<evidence type="ECO:0000256" key="5">
    <source>
        <dbReference type="ARBA" id="ARBA00023004"/>
    </source>
</evidence>
<dbReference type="Pfam" id="PF13370">
    <property type="entry name" value="Fer4_13"/>
    <property type="match status" value="1"/>
</dbReference>
<dbReference type="PANTHER" id="PTHR36923:SF3">
    <property type="entry name" value="FERREDOXIN"/>
    <property type="match status" value="1"/>
</dbReference>
<gene>
    <name evidence="9" type="ORF">DVZ84_21845</name>
</gene>
<keyword evidence="7" id="KW-0003">3Fe-4S</keyword>
<evidence type="ECO:0000256" key="3">
    <source>
        <dbReference type="ARBA" id="ARBA00022723"/>
    </source>
</evidence>
<evidence type="ECO:0000256" key="1">
    <source>
        <dbReference type="ARBA" id="ARBA00001927"/>
    </source>
</evidence>
<sequence>MRAEVDTERCVGSGMCALTAGDVFDQREDDGKGVVLRPEPPADMWGAVRDAAGLCPTAAITLWAGGPSDT</sequence>
<dbReference type="EMBL" id="QQBH01000014">
    <property type="protein sequence ID" value="RDD87103.1"/>
    <property type="molecule type" value="Genomic_DNA"/>
</dbReference>
<dbReference type="SUPFAM" id="SSF54862">
    <property type="entry name" value="4Fe-4S ferredoxins"/>
    <property type="match status" value="1"/>
</dbReference>
<dbReference type="PRINTS" id="PR00352">
    <property type="entry name" value="3FE4SFRDOXIN"/>
</dbReference>
<keyword evidence="4 8" id="KW-0249">Electron transport</keyword>
<dbReference type="InterPro" id="IPR001080">
    <property type="entry name" value="3Fe4S_ferredoxin"/>
</dbReference>
<keyword evidence="5 8" id="KW-0408">Iron</keyword>
<dbReference type="PANTHER" id="PTHR36923">
    <property type="entry name" value="FERREDOXIN"/>
    <property type="match status" value="1"/>
</dbReference>
<reference evidence="9 10" key="1">
    <citation type="submission" date="2018-07" db="EMBL/GenBank/DDBJ databases">
        <title>Genome guided investigation of antibiotics producing actinomycetales strain isolated from a Macau mangrove ecosystem.</title>
        <authorList>
            <person name="Hu D."/>
        </authorList>
    </citation>
    <scope>NUCLEOTIDE SEQUENCE [LARGE SCALE GENOMIC DNA]</scope>
    <source>
        <strain evidence="9 10">2297</strain>
    </source>
</reference>
<name>A0A369V3J3_9ACTN</name>
<dbReference type="GO" id="GO:0009055">
    <property type="term" value="F:electron transfer activity"/>
    <property type="evidence" value="ECO:0007669"/>
    <property type="project" value="UniProtKB-UniRule"/>
</dbReference>
<evidence type="ECO:0000256" key="6">
    <source>
        <dbReference type="ARBA" id="ARBA00023014"/>
    </source>
</evidence>
<dbReference type="GO" id="GO:0051538">
    <property type="term" value="F:3 iron, 4 sulfur cluster binding"/>
    <property type="evidence" value="ECO:0007669"/>
    <property type="project" value="UniProtKB-KW"/>
</dbReference>
<dbReference type="OrthoDB" id="9803319at2"/>
<dbReference type="GO" id="GO:0005506">
    <property type="term" value="F:iron ion binding"/>
    <property type="evidence" value="ECO:0007669"/>
    <property type="project" value="UniProtKB-UniRule"/>
</dbReference>
<dbReference type="Proteomes" id="UP000253742">
    <property type="component" value="Unassembled WGS sequence"/>
</dbReference>
<evidence type="ECO:0000313" key="9">
    <source>
        <dbReference type="EMBL" id="RDD87103.1"/>
    </source>
</evidence>
<dbReference type="AlphaFoldDB" id="A0A369V3J3"/>
<keyword evidence="3 8" id="KW-0479">Metal-binding</keyword>
<keyword evidence="2 8" id="KW-0813">Transport</keyword>
<protein>
    <recommendedName>
        <fullName evidence="8">Ferredoxin</fullName>
    </recommendedName>
</protein>
<comment type="function">
    <text evidence="8">Ferredoxins are iron-sulfur proteins that transfer electrons in a wide variety of metabolic reactions.</text>
</comment>
<proteinExistence type="predicted"/>
<evidence type="ECO:0000256" key="8">
    <source>
        <dbReference type="RuleBase" id="RU368020"/>
    </source>
</evidence>
<keyword evidence="6 8" id="KW-0411">Iron-sulfur</keyword>
<evidence type="ECO:0000256" key="2">
    <source>
        <dbReference type="ARBA" id="ARBA00022448"/>
    </source>
</evidence>
<evidence type="ECO:0000313" key="10">
    <source>
        <dbReference type="Proteomes" id="UP000253742"/>
    </source>
</evidence>
<comment type="cofactor">
    <cofactor evidence="1">
        <name>[3Fe-4S] cluster</name>
        <dbReference type="ChEBI" id="CHEBI:21137"/>
    </cofactor>
</comment>
<organism evidence="9 10">
    <name type="scientific">Streptomyces parvulus</name>
    <dbReference type="NCBI Taxonomy" id="146923"/>
    <lineage>
        <taxon>Bacteria</taxon>
        <taxon>Bacillati</taxon>
        <taxon>Actinomycetota</taxon>
        <taxon>Actinomycetes</taxon>
        <taxon>Kitasatosporales</taxon>
        <taxon>Streptomycetaceae</taxon>
        <taxon>Streptomyces</taxon>
    </lineage>
</organism>
<evidence type="ECO:0000256" key="7">
    <source>
        <dbReference type="ARBA" id="ARBA00023291"/>
    </source>
</evidence>
<dbReference type="InterPro" id="IPR051269">
    <property type="entry name" value="Fe-S_cluster_ET"/>
</dbReference>
<dbReference type="Gene3D" id="3.30.70.20">
    <property type="match status" value="1"/>
</dbReference>
<comment type="caution">
    <text evidence="9">The sequence shown here is derived from an EMBL/GenBank/DDBJ whole genome shotgun (WGS) entry which is preliminary data.</text>
</comment>